<organism evidence="4 5">
    <name type="scientific">Daldinia eschscholtzii</name>
    <dbReference type="NCBI Taxonomy" id="292717"/>
    <lineage>
        <taxon>Eukaryota</taxon>
        <taxon>Fungi</taxon>
        <taxon>Dikarya</taxon>
        <taxon>Ascomycota</taxon>
        <taxon>Pezizomycotina</taxon>
        <taxon>Sordariomycetes</taxon>
        <taxon>Xylariomycetidae</taxon>
        <taxon>Xylariales</taxon>
        <taxon>Hypoxylaceae</taxon>
        <taxon>Daldinia</taxon>
    </lineage>
</organism>
<dbReference type="InterPro" id="IPR002110">
    <property type="entry name" value="Ankyrin_rpt"/>
</dbReference>
<protein>
    <recommendedName>
        <fullName evidence="6">Ankyrin</fullName>
    </recommendedName>
</protein>
<comment type="caution">
    <text evidence="4">The sequence shown here is derived from an EMBL/GenBank/DDBJ whole genome shotgun (WGS) entry which is preliminary data.</text>
</comment>
<dbReference type="Proteomes" id="UP001369815">
    <property type="component" value="Unassembled WGS sequence"/>
</dbReference>
<accession>A0AAX6MR37</accession>
<dbReference type="InterPro" id="IPR036770">
    <property type="entry name" value="Ankyrin_rpt-contain_sf"/>
</dbReference>
<dbReference type="SUPFAM" id="SSF48403">
    <property type="entry name" value="Ankyrin repeat"/>
    <property type="match status" value="2"/>
</dbReference>
<feature type="repeat" description="ANK" evidence="3">
    <location>
        <begin position="183"/>
        <end position="212"/>
    </location>
</feature>
<evidence type="ECO:0000313" key="4">
    <source>
        <dbReference type="EMBL" id="KAK6954867.1"/>
    </source>
</evidence>
<dbReference type="Pfam" id="PF12796">
    <property type="entry name" value="Ank_2"/>
    <property type="match status" value="4"/>
</dbReference>
<dbReference type="Gene3D" id="1.25.40.20">
    <property type="entry name" value="Ankyrin repeat-containing domain"/>
    <property type="match status" value="4"/>
</dbReference>
<dbReference type="PROSITE" id="PS50297">
    <property type="entry name" value="ANK_REP_REGION"/>
    <property type="match status" value="3"/>
</dbReference>
<dbReference type="EMBL" id="JBANMG010000004">
    <property type="protein sequence ID" value="KAK6954867.1"/>
    <property type="molecule type" value="Genomic_DNA"/>
</dbReference>
<dbReference type="PANTHER" id="PTHR24198">
    <property type="entry name" value="ANKYRIN REPEAT AND PROTEIN KINASE DOMAIN-CONTAINING PROTEIN"/>
    <property type="match status" value="1"/>
</dbReference>
<evidence type="ECO:0000256" key="1">
    <source>
        <dbReference type="ARBA" id="ARBA00022737"/>
    </source>
</evidence>
<keyword evidence="5" id="KW-1185">Reference proteome</keyword>
<dbReference type="PANTHER" id="PTHR24198:SF165">
    <property type="entry name" value="ANKYRIN REPEAT-CONTAINING PROTEIN-RELATED"/>
    <property type="match status" value="1"/>
</dbReference>
<keyword evidence="2 3" id="KW-0040">ANK repeat</keyword>
<evidence type="ECO:0000256" key="2">
    <source>
        <dbReference type="ARBA" id="ARBA00023043"/>
    </source>
</evidence>
<dbReference type="GO" id="GO:0005737">
    <property type="term" value="C:cytoplasm"/>
    <property type="evidence" value="ECO:0007669"/>
    <property type="project" value="TreeGrafter"/>
</dbReference>
<reference evidence="4 5" key="1">
    <citation type="journal article" date="2024" name="Front Chem Biol">
        <title>Unveiling the potential of Daldinia eschscholtzii MFLUCC 19-0629 through bioactivity and bioinformatics studies for enhanced sustainable agriculture production.</title>
        <authorList>
            <person name="Brooks S."/>
            <person name="Weaver J.A."/>
            <person name="Klomchit A."/>
            <person name="Alharthi S.A."/>
            <person name="Onlamun T."/>
            <person name="Nurani R."/>
            <person name="Vong T.K."/>
            <person name="Alberti F."/>
            <person name="Greco C."/>
        </authorList>
    </citation>
    <scope>NUCLEOTIDE SEQUENCE [LARGE SCALE GENOMIC DNA]</scope>
    <source>
        <strain evidence="4">MFLUCC 19-0629</strain>
    </source>
</reference>
<evidence type="ECO:0000313" key="5">
    <source>
        <dbReference type="Proteomes" id="UP001369815"/>
    </source>
</evidence>
<feature type="repeat" description="ANK" evidence="3">
    <location>
        <begin position="219"/>
        <end position="251"/>
    </location>
</feature>
<dbReference type="AlphaFoldDB" id="A0AAX6MR37"/>
<proteinExistence type="predicted"/>
<evidence type="ECO:0008006" key="6">
    <source>
        <dbReference type="Google" id="ProtNLM"/>
    </source>
</evidence>
<dbReference type="SMART" id="SM00248">
    <property type="entry name" value="ANK"/>
    <property type="match status" value="14"/>
</dbReference>
<dbReference type="Pfam" id="PF00023">
    <property type="entry name" value="Ank"/>
    <property type="match status" value="1"/>
</dbReference>
<feature type="repeat" description="ANK" evidence="3">
    <location>
        <begin position="385"/>
        <end position="417"/>
    </location>
</feature>
<feature type="repeat" description="ANK" evidence="3">
    <location>
        <begin position="724"/>
        <end position="752"/>
    </location>
</feature>
<name>A0AAX6MR37_9PEZI</name>
<dbReference type="PROSITE" id="PS50088">
    <property type="entry name" value="ANK_REPEAT"/>
    <property type="match status" value="4"/>
</dbReference>
<evidence type="ECO:0000256" key="3">
    <source>
        <dbReference type="PROSITE-ProRule" id="PRU00023"/>
    </source>
</evidence>
<sequence length="942" mass="103709">MPSLGDISLDLVLEIADRLDDKSLAFLSATCRDLNEKLVDVLYERHKHDRKLLGYLVNSGNSGALGYLLRAGANPNLLLMSPRNASALPSLNFAPIPLEGGQAHHDAQHNLILHQEPAVNDAQFYWSILHIAASMGRDDMVELLLEYDAYVDCLCRGFCGCAIPTPEYPFLHTLDGDNWPLWTPLHVAICHGHELTARLLMSYGASLNVSPGRLRDNPAGITALHTACQSDAIPLIRFLIGQGHQTDVNVKDHLGYTPMVYAYFANSWKSIELLVNAGASLDVRLGQSSLVQHACNSRRFFEALQFIDLGADLAKSFSEDPNAPDTISAMLFACCERKPVRGLLHSRESCQEEFRVDAVRELIKAGADIEVRSKIQPPVLRKAEYLTTPLIAASERNFDEIVDVLLAVGADINAVDDRGNTALVTVCAYEEEDHPEVHGAKLRVVKSLLNRNPFCYDDIHKALLNALRCPFETDVAELLIDHAKPGMLDSKESYKLIQEALGDVFPDMFDLLVKKGIREPTAQEIDLIIDEVMPIGAGAAFKCLSKFPQAYGPLRNPQRLLDCARDGHFEWVNLFLEIQTPPNPEFIMAKACEGGSYETVKLLLQKGADPNRPSGFKLPLVEAVMKDNVSLVGLLLDHGATAHTGPKRPADHRRDFGALDCAIVKGFAKIVEKICGHANYRPTREQRTAHLETALCTNLGHSKFIQILEAVLKSTNPNVVLPLAGITPLHLSLSAGHDKAIRLLLEAGANIHMCLGPDNCPSASTRNTRFWGKTPLEWAIMYSQPSRIKILLGAPATSTQVSLRKPWPQSPEVPRLRYVRAACWRHDPAVMALVLREIPSTTCDNEGNSFLSIFCKTIDSLCPIGNEAGPAHLNAERAVKSIVTLLKHGADPHKKNKKGVSALVHFARMMAYNNGPSQSRQEMAEALNEKLILDAEGLRIKA</sequence>
<gene>
    <name evidence="4" type="ORF">Daesc_004839</name>
</gene>
<keyword evidence="1" id="KW-0677">Repeat</keyword>